<evidence type="ECO:0000313" key="1">
    <source>
        <dbReference type="EMBL" id="ONI39253.1"/>
    </source>
</evidence>
<proteinExistence type="predicted"/>
<name>A0ACC8XA97_9FIRM</name>
<dbReference type="EMBL" id="LJHD01000265">
    <property type="protein sequence ID" value="ONI39253.1"/>
    <property type="molecule type" value="Genomic_DNA"/>
</dbReference>
<keyword evidence="2" id="KW-1185">Reference proteome</keyword>
<protein>
    <submittedName>
        <fullName evidence="1">Uncharacterized protein</fullName>
    </submittedName>
</protein>
<gene>
    <name evidence="1" type="ORF">AN640_01840</name>
</gene>
<dbReference type="Proteomes" id="UP000188637">
    <property type="component" value="Unassembled WGS sequence"/>
</dbReference>
<organism evidence="1 2">
    <name type="scientific">Candidatus Epulonipiscium fishelsonii</name>
    <dbReference type="NCBI Taxonomy" id="77094"/>
    <lineage>
        <taxon>Bacteria</taxon>
        <taxon>Bacillati</taxon>
        <taxon>Bacillota</taxon>
        <taxon>Clostridia</taxon>
        <taxon>Lachnospirales</taxon>
        <taxon>Lachnospiraceae</taxon>
        <taxon>Candidatus Epulonipiscium</taxon>
    </lineage>
</organism>
<evidence type="ECO:0000313" key="2">
    <source>
        <dbReference type="Proteomes" id="UP000188637"/>
    </source>
</evidence>
<comment type="caution">
    <text evidence="1">The sequence shown here is derived from an EMBL/GenBank/DDBJ whole genome shotgun (WGS) entry which is preliminary data.</text>
</comment>
<sequence>MKKINIMTSCDENLIEYVFVQLKSIQWNLKDTQIDFYLFYHNICEDTLNKMEKYADYFSNVNFTRVYIENIEPYEELVNLSVNQTWPVEAYFTLECQKYLPETIDRILYIEAGDVIFMGDIDEYYNQDFLDKHLIASPAVYNTARENLLFYSEDLMNEKYLDKILYRGVFNSGSYIINVKKFRQENISLSSYLDVLYNLIKKFPKKEIRYFGDQGIMSLLFIGKINYWKIAPNKNINLFYLPYNYIIGLDSRIIKVTGTPKILHFIQKPWTIQDLGRFEDEEIFYTYWFKLDEYVKLELKQVLVDQS</sequence>
<reference evidence="1" key="1">
    <citation type="submission" date="2016-08" db="EMBL/GenBank/DDBJ databases">
        <authorList>
            <person name="Ngugi D.K."/>
            <person name="Miyake S."/>
            <person name="Stingl U."/>
        </authorList>
    </citation>
    <scope>NUCLEOTIDE SEQUENCE</scope>
    <source>
        <strain evidence="1">SCG-D08WGA-EpuloA1</strain>
    </source>
</reference>
<accession>A0ACC8XA97</accession>